<dbReference type="InterPro" id="IPR043502">
    <property type="entry name" value="DNA/RNA_pol_sf"/>
</dbReference>
<proteinExistence type="predicted"/>
<reference evidence="2 3" key="1">
    <citation type="submission" date="2019-02" db="EMBL/GenBank/DDBJ databases">
        <title>Genome sequencing of the rare red list fungi Antrodiella citrinella (Flaviporus citrinellus).</title>
        <authorList>
            <person name="Buettner E."/>
            <person name="Kellner H."/>
        </authorList>
    </citation>
    <scope>NUCLEOTIDE SEQUENCE [LARGE SCALE GENOMIC DNA]</scope>
    <source>
        <strain evidence="2 3">DSM 108506</strain>
    </source>
</reference>
<evidence type="ECO:0000256" key="1">
    <source>
        <dbReference type="SAM" id="MobiDB-lite"/>
    </source>
</evidence>
<evidence type="ECO:0008006" key="4">
    <source>
        <dbReference type="Google" id="ProtNLM"/>
    </source>
</evidence>
<sequence>MPNPSAQKFNPVRIETPPPLPIYPPSRDTLVPTTRLTTERLNSILARIPSDFLSSSEIDLTAFVLHRRQDAIAFTDNERGTLKQEYFPDYEIPVIEHTPWIRPPIRVPKAIESDVRSLIRTHCATGRYEDSCASYRSRVFPVLKKSGALRLVHDLQDLNAVTIRDSALPPLMRPTARWYRIRP</sequence>
<organism evidence="2 3">
    <name type="scientific">Antrodiella citrinella</name>
    <dbReference type="NCBI Taxonomy" id="2447956"/>
    <lineage>
        <taxon>Eukaryota</taxon>
        <taxon>Fungi</taxon>
        <taxon>Dikarya</taxon>
        <taxon>Basidiomycota</taxon>
        <taxon>Agaricomycotina</taxon>
        <taxon>Agaricomycetes</taxon>
        <taxon>Polyporales</taxon>
        <taxon>Steccherinaceae</taxon>
        <taxon>Antrodiella</taxon>
    </lineage>
</organism>
<dbReference type="OrthoDB" id="5599163at2759"/>
<evidence type="ECO:0000313" key="3">
    <source>
        <dbReference type="Proteomes" id="UP000308730"/>
    </source>
</evidence>
<evidence type="ECO:0000313" key="2">
    <source>
        <dbReference type="EMBL" id="THH15647.1"/>
    </source>
</evidence>
<dbReference type="EMBL" id="SGPM01000802">
    <property type="protein sequence ID" value="THH15647.1"/>
    <property type="molecule type" value="Genomic_DNA"/>
</dbReference>
<dbReference type="Gene3D" id="3.10.10.10">
    <property type="entry name" value="HIV Type 1 Reverse Transcriptase, subunit A, domain 1"/>
    <property type="match status" value="1"/>
</dbReference>
<accession>A0A4S4LU90</accession>
<feature type="region of interest" description="Disordered" evidence="1">
    <location>
        <begin position="1"/>
        <end position="28"/>
    </location>
</feature>
<dbReference type="AlphaFoldDB" id="A0A4S4LU90"/>
<dbReference type="Proteomes" id="UP000308730">
    <property type="component" value="Unassembled WGS sequence"/>
</dbReference>
<protein>
    <recommendedName>
        <fullName evidence="4">Integrase zinc-binding domain-containing protein</fullName>
    </recommendedName>
</protein>
<dbReference type="SUPFAM" id="SSF56672">
    <property type="entry name" value="DNA/RNA polymerases"/>
    <property type="match status" value="1"/>
</dbReference>
<comment type="caution">
    <text evidence="2">The sequence shown here is derived from an EMBL/GenBank/DDBJ whole genome shotgun (WGS) entry which is preliminary data.</text>
</comment>
<keyword evidence="3" id="KW-1185">Reference proteome</keyword>
<name>A0A4S4LU90_9APHY</name>
<gene>
    <name evidence="2" type="ORF">EUX98_g9433</name>
</gene>